<dbReference type="EMBL" id="FLRI01000568">
    <property type="protein sequence ID" value="SBT84769.1"/>
    <property type="molecule type" value="Genomic_DNA"/>
</dbReference>
<proteinExistence type="predicted"/>
<feature type="transmembrane region" description="Helical" evidence="1">
    <location>
        <begin position="291"/>
        <end position="308"/>
    </location>
</feature>
<evidence type="ECO:0000256" key="1">
    <source>
        <dbReference type="SAM" id="Phobius"/>
    </source>
</evidence>
<dbReference type="VEuPathDB" id="PlasmoDB:POWCR01_000010300"/>
<dbReference type="AlphaFoldDB" id="A0A1D3JFN4"/>
<evidence type="ECO:0000313" key="2">
    <source>
        <dbReference type="EMBL" id="SBT84769.1"/>
    </source>
</evidence>
<keyword evidence="1" id="KW-0812">Transmembrane</keyword>
<keyword evidence="3" id="KW-1185">Reference proteome</keyword>
<accession>A0A1D3JFN4</accession>
<dbReference type="Pfam" id="PF12420">
    <property type="entry name" value="DUF3671"/>
    <property type="match status" value="1"/>
</dbReference>
<evidence type="ECO:0000313" key="3">
    <source>
        <dbReference type="Proteomes" id="UP000242942"/>
    </source>
</evidence>
<evidence type="ECO:0008006" key="4">
    <source>
        <dbReference type="Google" id="ProtNLM"/>
    </source>
</evidence>
<keyword evidence="1" id="KW-1133">Transmembrane helix</keyword>
<dbReference type="OrthoDB" id="380619at2759"/>
<protein>
    <recommendedName>
        <fullName evidence="4">Pv-fam-d protein</fullName>
    </recommendedName>
</protein>
<keyword evidence="1" id="KW-0472">Membrane</keyword>
<dbReference type="Proteomes" id="UP000242942">
    <property type="component" value="Unassembled WGS sequence"/>
</dbReference>
<feature type="transmembrane region" description="Helical" evidence="1">
    <location>
        <begin position="314"/>
        <end position="332"/>
    </location>
</feature>
<sequence length="359" mass="42797">MEKKGNCFFNKIYTFTLLIWTWQYSNEVIMPGTSCGKTMNLNNTLDIRTSRLLRGEAEIETSQRYALLKDRDIGILEEDDDSFGKRFTELSHDDVFQSRFKNLMHNNYGKKFNAPSNYDNYELPYDTLKNLKHLKKKKLARKPRRDNSFDISFDSSDYYGNYPRSGKELNFDDRYEKSVNKRKTNGRYRKRNAALKYDNNYKKSYRVMENEEENELEHIVKNPKIYHSSLCDRVAQEKRKLGFWGLLKWYDQLFEVELMRAIKSTSTSDYDECKYKKKKGKILFFLNKAKVYIPPTVNMFLLIMMLALPTLPTTLFAITSLVLFAMMSYYGYKYTKITNMSKIFKKFSKTNKFKRKNNF</sequence>
<organism evidence="2 3">
    <name type="scientific">Plasmodium ovale</name>
    <name type="common">malaria parasite P. ovale</name>
    <dbReference type="NCBI Taxonomy" id="36330"/>
    <lineage>
        <taxon>Eukaryota</taxon>
        <taxon>Sar</taxon>
        <taxon>Alveolata</taxon>
        <taxon>Apicomplexa</taxon>
        <taxon>Aconoidasida</taxon>
        <taxon>Haemosporida</taxon>
        <taxon>Plasmodiidae</taxon>
        <taxon>Plasmodium</taxon>
        <taxon>Plasmodium (Plasmodium)</taxon>
    </lineage>
</organism>
<dbReference type="VEuPathDB" id="PlasmoDB:PocGH01_00225200"/>
<reference evidence="2 3" key="1">
    <citation type="submission" date="2016-06" db="EMBL/GenBank/DDBJ databases">
        <authorList>
            <consortium name="Pathogen Informatics"/>
        </authorList>
    </citation>
    <scope>NUCLEOTIDE SEQUENCE [LARGE SCALE GENOMIC DNA]</scope>
    <source>
        <strain evidence="2">PocGH01</strain>
    </source>
</reference>
<dbReference type="InterPro" id="IPR022139">
    <property type="entry name" value="Fam-L/Fam-M-like_plasmodium"/>
</dbReference>
<gene>
    <name evidence="2" type="primary">PocGH01_00225200</name>
    <name evidence="2" type="ORF">POCGH01_00225200</name>
</gene>
<name>A0A1D3JFN4_PLAOA</name>